<feature type="domain" description="HicB-like antitoxin of toxin-antitoxin system" evidence="2">
    <location>
        <begin position="10"/>
        <end position="87"/>
    </location>
</feature>
<dbReference type="RefSeq" id="WP_201647691.1">
    <property type="nucleotide sequence ID" value="NZ_CP068053.1"/>
</dbReference>
<dbReference type="Proteomes" id="UP000595254">
    <property type="component" value="Chromosome"/>
</dbReference>
<name>A0A974NLF0_PERPY</name>
<feature type="coiled-coil region" evidence="1">
    <location>
        <begin position="95"/>
        <end position="122"/>
    </location>
</feature>
<dbReference type="SUPFAM" id="SSF143100">
    <property type="entry name" value="TTHA1013/TTHA0281-like"/>
    <property type="match status" value="1"/>
</dbReference>
<dbReference type="AlphaFoldDB" id="A0A974NLF0"/>
<dbReference type="KEGG" id="ppsr:I6J18_20720"/>
<dbReference type="InterPro" id="IPR035069">
    <property type="entry name" value="TTHA1013/TTHA0281-like"/>
</dbReference>
<evidence type="ECO:0000313" key="4">
    <source>
        <dbReference type="Proteomes" id="UP000595254"/>
    </source>
</evidence>
<dbReference type="EMBL" id="CP068053">
    <property type="protein sequence ID" value="QQS99973.1"/>
    <property type="molecule type" value="Genomic_DNA"/>
</dbReference>
<evidence type="ECO:0000313" key="3">
    <source>
        <dbReference type="EMBL" id="QQS99973.1"/>
    </source>
</evidence>
<protein>
    <submittedName>
        <fullName evidence="3">Type II toxin-antitoxin system HicB family antitoxin</fullName>
    </submittedName>
</protein>
<dbReference type="Gene3D" id="3.30.160.250">
    <property type="match status" value="1"/>
</dbReference>
<dbReference type="InterPro" id="IPR031807">
    <property type="entry name" value="HicB-like"/>
</dbReference>
<accession>A0A974NLF0</accession>
<organism evidence="3 4">
    <name type="scientific">Peribacillus psychrosaccharolyticus</name>
    <name type="common">Bacillus psychrosaccharolyticus</name>
    <dbReference type="NCBI Taxonomy" id="1407"/>
    <lineage>
        <taxon>Bacteria</taxon>
        <taxon>Bacillati</taxon>
        <taxon>Bacillota</taxon>
        <taxon>Bacilli</taxon>
        <taxon>Bacillales</taxon>
        <taxon>Bacillaceae</taxon>
        <taxon>Peribacillus</taxon>
    </lineage>
</organism>
<evidence type="ECO:0000256" key="1">
    <source>
        <dbReference type="SAM" id="Coils"/>
    </source>
</evidence>
<sequence>MTIYKYYSIIEWIPEESIFSVTFPDLENCFTDGENLAEAISRAEDVLGLMLSDDKGLDNHKPKASLAKDIQIPEGASLVQIVIDEVDIIDDTPYSEEASHQFENVSEDISNEEEQLRALYGEFVLEKDNFLMDMETDNIQIERQKAVIDSFLKNAELKGQCTYSQKENLFEIDAKRYIIKVLVIHTGDACCFTINKRTGNIVNRRRMLFTEATENYLETYL</sequence>
<proteinExistence type="predicted"/>
<evidence type="ECO:0000259" key="2">
    <source>
        <dbReference type="Pfam" id="PF15919"/>
    </source>
</evidence>
<keyword evidence="1" id="KW-0175">Coiled coil</keyword>
<keyword evidence="4" id="KW-1185">Reference proteome</keyword>
<gene>
    <name evidence="3" type="ORF">I6J18_20720</name>
</gene>
<dbReference type="Pfam" id="PF15919">
    <property type="entry name" value="HicB_lk_antitox"/>
    <property type="match status" value="1"/>
</dbReference>
<reference evidence="3 4" key="1">
    <citation type="submission" date="2021-01" db="EMBL/GenBank/DDBJ databases">
        <title>FDA dAtabase for Regulatory Grade micrObial Sequences (FDA-ARGOS): Supporting development and validation of Infectious Disease Dx tests.</title>
        <authorList>
            <person name="Nelson B."/>
            <person name="Plummer A."/>
            <person name="Tallon L."/>
            <person name="Sadzewicz L."/>
            <person name="Zhao X."/>
            <person name="Boylan J."/>
            <person name="Ott S."/>
            <person name="Bowen H."/>
            <person name="Vavikolanu K."/>
            <person name="Mehta A."/>
            <person name="Aluvathingal J."/>
            <person name="Nadendla S."/>
            <person name="Myers T."/>
            <person name="Yan Y."/>
            <person name="Sichtig H."/>
        </authorList>
    </citation>
    <scope>NUCLEOTIDE SEQUENCE [LARGE SCALE GENOMIC DNA]</scope>
    <source>
        <strain evidence="3 4">FDAARGOS_1161</strain>
    </source>
</reference>